<sequence>MALPLLMGEWAVLMEIIRLRLGQIERIDPDSLDEDALADLYEDQDTLTRLLAYIENGFARTFGGLPAAPAHEYRAWQPEPRGRRAGAASGFAPGSGSATLSRDGSRATRSSMSRIADRVALLICGVVFAGIAWATFRYAGEWVMPVVMAVMLVALGSEVRRLRRILDAHGIDWRPRRRFFRK</sequence>
<comment type="caution">
    <text evidence="3">The sequence shown here is derived from an EMBL/GenBank/DDBJ whole genome shotgun (WGS) entry which is preliminary data.</text>
</comment>
<feature type="transmembrane region" description="Helical" evidence="2">
    <location>
        <begin position="142"/>
        <end position="159"/>
    </location>
</feature>
<accession>A0A103R291</accession>
<keyword evidence="2" id="KW-0472">Membrane</keyword>
<evidence type="ECO:0000313" key="3">
    <source>
        <dbReference type="EMBL" id="KVG59889.1"/>
    </source>
</evidence>
<dbReference type="Proteomes" id="UP000064029">
    <property type="component" value="Unassembled WGS sequence"/>
</dbReference>
<protein>
    <submittedName>
        <fullName evidence="3">Uncharacterized protein</fullName>
    </submittedName>
</protein>
<feature type="transmembrane region" description="Helical" evidence="2">
    <location>
        <begin position="119"/>
        <end position="136"/>
    </location>
</feature>
<proteinExistence type="predicted"/>
<reference evidence="3 4" key="1">
    <citation type="submission" date="2015-11" db="EMBL/GenBank/DDBJ databases">
        <title>Expanding the genomic diversity of Burkholderia species for the development of highly accurate diagnostics.</title>
        <authorList>
            <person name="Sahl J."/>
            <person name="Keim P."/>
            <person name="Wagner D."/>
        </authorList>
    </citation>
    <scope>NUCLEOTIDE SEQUENCE [LARGE SCALE GENOMIC DNA]</scope>
    <source>
        <strain evidence="3 4">MSMB2036</strain>
    </source>
</reference>
<dbReference type="EMBL" id="LOXM01000209">
    <property type="protein sequence ID" value="KVG59889.1"/>
    <property type="molecule type" value="Genomic_DNA"/>
</dbReference>
<name>A0A103R291_9BURK</name>
<gene>
    <name evidence="3" type="ORF">WJ33_33865</name>
</gene>
<feature type="region of interest" description="Disordered" evidence="1">
    <location>
        <begin position="79"/>
        <end position="105"/>
    </location>
</feature>
<feature type="compositionally biased region" description="Low complexity" evidence="1">
    <location>
        <begin position="85"/>
        <end position="98"/>
    </location>
</feature>
<evidence type="ECO:0000256" key="1">
    <source>
        <dbReference type="SAM" id="MobiDB-lite"/>
    </source>
</evidence>
<keyword evidence="2" id="KW-1133">Transmembrane helix</keyword>
<dbReference type="AlphaFoldDB" id="A0A103R291"/>
<evidence type="ECO:0000256" key="2">
    <source>
        <dbReference type="SAM" id="Phobius"/>
    </source>
</evidence>
<keyword evidence="2" id="KW-0812">Transmembrane</keyword>
<organism evidence="3 4">
    <name type="scientific">Burkholderia ubonensis</name>
    <dbReference type="NCBI Taxonomy" id="101571"/>
    <lineage>
        <taxon>Bacteria</taxon>
        <taxon>Pseudomonadati</taxon>
        <taxon>Pseudomonadota</taxon>
        <taxon>Betaproteobacteria</taxon>
        <taxon>Burkholderiales</taxon>
        <taxon>Burkholderiaceae</taxon>
        <taxon>Burkholderia</taxon>
        <taxon>Burkholderia cepacia complex</taxon>
    </lineage>
</organism>
<evidence type="ECO:0000313" key="4">
    <source>
        <dbReference type="Proteomes" id="UP000064029"/>
    </source>
</evidence>